<dbReference type="SUPFAM" id="SSF53335">
    <property type="entry name" value="S-adenosyl-L-methionine-dependent methyltransferases"/>
    <property type="match status" value="1"/>
</dbReference>
<dbReference type="Gene3D" id="3.40.50.150">
    <property type="entry name" value="Vaccinia Virus protein VP39"/>
    <property type="match status" value="1"/>
</dbReference>
<proteinExistence type="predicted"/>
<dbReference type="Proteomes" id="UP000540989">
    <property type="component" value="Unassembled WGS sequence"/>
</dbReference>
<organism evidence="1 2">
    <name type="scientific">Granulicella aggregans</name>
    <dbReference type="NCBI Taxonomy" id="474949"/>
    <lineage>
        <taxon>Bacteria</taxon>
        <taxon>Pseudomonadati</taxon>
        <taxon>Acidobacteriota</taxon>
        <taxon>Terriglobia</taxon>
        <taxon>Terriglobales</taxon>
        <taxon>Acidobacteriaceae</taxon>
        <taxon>Granulicella</taxon>
    </lineage>
</organism>
<evidence type="ECO:0000313" key="1">
    <source>
        <dbReference type="EMBL" id="MBB5060849.1"/>
    </source>
</evidence>
<evidence type="ECO:0008006" key="3">
    <source>
        <dbReference type="Google" id="ProtNLM"/>
    </source>
</evidence>
<dbReference type="InterPro" id="IPR029063">
    <property type="entry name" value="SAM-dependent_MTases_sf"/>
</dbReference>
<comment type="caution">
    <text evidence="1">The sequence shown here is derived from an EMBL/GenBank/DDBJ whole genome shotgun (WGS) entry which is preliminary data.</text>
</comment>
<accession>A0A7W7ZJ31</accession>
<dbReference type="RefSeq" id="WP_221313242.1">
    <property type="nucleotide sequence ID" value="NZ_JACHIP010000021.1"/>
</dbReference>
<dbReference type="AlphaFoldDB" id="A0A7W7ZJ31"/>
<gene>
    <name evidence="1" type="ORF">HDF16_005585</name>
</gene>
<protein>
    <recommendedName>
        <fullName evidence="3">Methyltransferase family protein</fullName>
    </recommendedName>
</protein>
<evidence type="ECO:0000313" key="2">
    <source>
        <dbReference type="Proteomes" id="UP000540989"/>
    </source>
</evidence>
<sequence length="96" mass="10963">MEAQEHWEGLYGTKTPEETSWFKPHLQTSFDWISAATEHKSVSIIDVGTGESTLIDDLLAAGYRDITVLDIAWTATRSFRNAWGRWRSRSFGWLAT</sequence>
<dbReference type="EMBL" id="JACHIP010000021">
    <property type="protein sequence ID" value="MBB5060849.1"/>
    <property type="molecule type" value="Genomic_DNA"/>
</dbReference>
<keyword evidence="2" id="KW-1185">Reference proteome</keyword>
<reference evidence="1 2" key="1">
    <citation type="submission" date="2020-08" db="EMBL/GenBank/DDBJ databases">
        <title>Genomic Encyclopedia of Type Strains, Phase IV (KMG-V): Genome sequencing to study the core and pangenomes of soil and plant-associated prokaryotes.</title>
        <authorList>
            <person name="Whitman W."/>
        </authorList>
    </citation>
    <scope>NUCLEOTIDE SEQUENCE [LARGE SCALE GENOMIC DNA]</scope>
    <source>
        <strain evidence="1 2">M8UP14</strain>
    </source>
</reference>
<name>A0A7W7ZJ31_9BACT</name>